<evidence type="ECO:0000313" key="2">
    <source>
        <dbReference type="Proteomes" id="UP001314796"/>
    </source>
</evidence>
<dbReference type="RefSeq" id="WP_204402735.1">
    <property type="nucleotide sequence ID" value="NZ_JAFBEE010000013.1"/>
</dbReference>
<accession>A0ABS2NRC7</accession>
<keyword evidence="2" id="KW-1185">Reference proteome</keyword>
<sequence>MEEKPLISDNAIRVNGIVNVPEGEHWEKFWDDFIIWLENRGGGFFGVTEPINKDEEGESVIEKILEDSGIRFDE</sequence>
<dbReference type="Proteomes" id="UP001314796">
    <property type="component" value="Unassembled WGS sequence"/>
</dbReference>
<organism evidence="1 2">
    <name type="scientific">Alkaliphilus hydrothermalis</name>
    <dbReference type="NCBI Taxonomy" id="1482730"/>
    <lineage>
        <taxon>Bacteria</taxon>
        <taxon>Bacillati</taxon>
        <taxon>Bacillota</taxon>
        <taxon>Clostridia</taxon>
        <taxon>Peptostreptococcales</taxon>
        <taxon>Natronincolaceae</taxon>
        <taxon>Alkaliphilus</taxon>
    </lineage>
</organism>
<name>A0ABS2NRC7_9FIRM</name>
<dbReference type="EMBL" id="JAFBEE010000013">
    <property type="protein sequence ID" value="MBM7615476.1"/>
    <property type="molecule type" value="Genomic_DNA"/>
</dbReference>
<proteinExistence type="predicted"/>
<evidence type="ECO:0000313" key="1">
    <source>
        <dbReference type="EMBL" id="MBM7615476.1"/>
    </source>
</evidence>
<gene>
    <name evidence="1" type="ORF">JOC73_002046</name>
</gene>
<comment type="caution">
    <text evidence="1">The sequence shown here is derived from an EMBL/GenBank/DDBJ whole genome shotgun (WGS) entry which is preliminary data.</text>
</comment>
<protein>
    <submittedName>
        <fullName evidence="1">Uncharacterized protein</fullName>
    </submittedName>
</protein>
<reference evidence="1 2" key="1">
    <citation type="submission" date="2021-01" db="EMBL/GenBank/DDBJ databases">
        <title>Genomic Encyclopedia of Type Strains, Phase IV (KMG-IV): sequencing the most valuable type-strain genomes for metagenomic binning, comparative biology and taxonomic classification.</title>
        <authorList>
            <person name="Goeker M."/>
        </authorList>
    </citation>
    <scope>NUCLEOTIDE SEQUENCE [LARGE SCALE GENOMIC DNA]</scope>
    <source>
        <strain evidence="1 2">DSM 25890</strain>
    </source>
</reference>